<reference evidence="3" key="1">
    <citation type="submission" date="2017-06" db="EMBL/GenBank/DDBJ databases">
        <authorList>
            <person name="Varghese N."/>
            <person name="Submissions S."/>
        </authorList>
    </citation>
    <scope>NUCLEOTIDE SEQUENCE [LARGE SCALE GENOMIC DNA]</scope>
    <source>
        <strain evidence="3">JCM 23211</strain>
    </source>
</reference>
<gene>
    <name evidence="2" type="ORF">SAMN05421642_109116</name>
</gene>
<protein>
    <submittedName>
        <fullName evidence="2">Uncharacterized protein</fullName>
    </submittedName>
</protein>
<evidence type="ECO:0000313" key="3">
    <source>
        <dbReference type="Proteomes" id="UP000198327"/>
    </source>
</evidence>
<name>A0A239JWW7_9NOCA</name>
<evidence type="ECO:0000313" key="2">
    <source>
        <dbReference type="EMBL" id="SNT10169.1"/>
    </source>
</evidence>
<dbReference type="SUPFAM" id="SSF51395">
    <property type="entry name" value="FMN-linked oxidoreductases"/>
    <property type="match status" value="1"/>
</dbReference>
<accession>A0A239JWW7</accession>
<dbReference type="AlphaFoldDB" id="A0A239JWW7"/>
<proteinExistence type="predicted"/>
<dbReference type="EMBL" id="FZOW01000009">
    <property type="protein sequence ID" value="SNT10169.1"/>
    <property type="molecule type" value="Genomic_DNA"/>
</dbReference>
<keyword evidence="3" id="KW-1185">Reference proteome</keyword>
<dbReference type="Proteomes" id="UP000198327">
    <property type="component" value="Unassembled WGS sequence"/>
</dbReference>
<evidence type="ECO:0000256" key="1">
    <source>
        <dbReference type="SAM" id="MobiDB-lite"/>
    </source>
</evidence>
<feature type="region of interest" description="Disordered" evidence="1">
    <location>
        <begin position="200"/>
        <end position="226"/>
    </location>
</feature>
<sequence length="226" mass="24676">MASKWLRAIPAVSVAGLVGVAAYDLAQKKHAILRNFPVVGHARYLLEAVGPELRQYIVSGNDEERPFSRNQRRWIYSSAKLRNNYFGFGADNDTEFAQGCCDAGQMAGPWPRPAEQGRSCDELPAHPQAGLAEGLGSLRCSAPGLDHCGRPRHSLRTRVGNIPAAGIRLRVEVGSSQRVRRRRNRQPDAGVTVDRHRGCARNSGAFGAQPRSGRNAAIEPASSRMR</sequence>
<organism evidence="2 3">
    <name type="scientific">Rhodococcoides kyotonense</name>
    <dbReference type="NCBI Taxonomy" id="398843"/>
    <lineage>
        <taxon>Bacteria</taxon>
        <taxon>Bacillati</taxon>
        <taxon>Actinomycetota</taxon>
        <taxon>Actinomycetes</taxon>
        <taxon>Mycobacteriales</taxon>
        <taxon>Nocardiaceae</taxon>
        <taxon>Rhodococcoides</taxon>
    </lineage>
</organism>